<evidence type="ECO:0000313" key="3">
    <source>
        <dbReference type="EMBL" id="AZG35094.1"/>
    </source>
</evidence>
<reference evidence="4" key="3">
    <citation type="submission" date="2018-11" db="EMBL/GenBank/DDBJ databases">
        <authorList>
            <person name="Hwang Y.J."/>
            <person name="Hwang C.Y."/>
        </authorList>
    </citation>
    <scope>NUCLEOTIDE SEQUENCE</scope>
    <source>
        <strain evidence="4">R106</strain>
    </source>
</reference>
<keyword evidence="1" id="KW-1133">Transmembrane helix</keyword>
<dbReference type="RefSeq" id="WP_101034374.1">
    <property type="nucleotide sequence ID" value="NZ_CP034073.1"/>
</dbReference>
<dbReference type="PANTHER" id="PTHR28008">
    <property type="entry name" value="DOMAIN PROTEIN, PUTATIVE (AFU_ORTHOLOGUE AFUA_3G10980)-RELATED"/>
    <property type="match status" value="1"/>
</dbReference>
<evidence type="ECO:0000259" key="2">
    <source>
        <dbReference type="Pfam" id="PF04892"/>
    </source>
</evidence>
<feature type="transmembrane region" description="Helical" evidence="1">
    <location>
        <begin position="61"/>
        <end position="79"/>
    </location>
</feature>
<gene>
    <name evidence="4" type="ORF">EGC77_07045</name>
    <name evidence="3" type="ORF">EGC80_09300</name>
</gene>
<dbReference type="EMBL" id="RKKB01000002">
    <property type="protein sequence ID" value="RPA33109.1"/>
    <property type="molecule type" value="Genomic_DNA"/>
</dbReference>
<evidence type="ECO:0000313" key="6">
    <source>
        <dbReference type="Proteomes" id="UP000278855"/>
    </source>
</evidence>
<keyword evidence="1" id="KW-0472">Membrane</keyword>
<protein>
    <submittedName>
        <fullName evidence="4">VanZ family protein</fullName>
    </submittedName>
</protein>
<dbReference type="InterPro" id="IPR006976">
    <property type="entry name" value="VanZ-like"/>
</dbReference>
<dbReference type="KEGG" id="spsr:EGC80_09300"/>
<accession>A0A3N4E4J3</accession>
<evidence type="ECO:0000313" key="5">
    <source>
        <dbReference type="Proteomes" id="UP000273778"/>
    </source>
</evidence>
<dbReference type="OrthoDB" id="8564037at2"/>
<keyword evidence="1" id="KW-0812">Transmembrane</keyword>
<feature type="transmembrane region" description="Helical" evidence="1">
    <location>
        <begin position="7"/>
        <end position="24"/>
    </location>
</feature>
<sequence>MITYKNIFKLALVVAVIVTSYLVFSKPNYPQAFANMDKVGHLGSFFALAYLAHYAFKPRWYILCTSLATYAVLIELIQSRLPYRSASAADVIADFVGIALFYLLHFSITQYRKLKANRA</sequence>
<reference evidence="3 5" key="1">
    <citation type="submission" date="2018-11" db="EMBL/GenBank/DDBJ databases">
        <title>Shewanella sp. M2.</title>
        <authorList>
            <person name="Hwang Y.J."/>
            <person name="Hwang C.Y."/>
        </authorList>
    </citation>
    <scope>NUCLEOTIDE SEQUENCE [LARGE SCALE GENOMIC DNA]</scope>
    <source>
        <strain evidence="3 5">M2</strain>
    </source>
</reference>
<dbReference type="PANTHER" id="PTHR28008:SF1">
    <property type="entry name" value="DOMAIN PROTEIN, PUTATIVE (AFU_ORTHOLOGUE AFUA_3G10980)-RELATED"/>
    <property type="match status" value="1"/>
</dbReference>
<evidence type="ECO:0000256" key="1">
    <source>
        <dbReference type="SAM" id="Phobius"/>
    </source>
</evidence>
<dbReference type="Proteomes" id="UP000278855">
    <property type="component" value="Unassembled WGS sequence"/>
</dbReference>
<dbReference type="Pfam" id="PF04892">
    <property type="entry name" value="VanZ"/>
    <property type="match status" value="1"/>
</dbReference>
<proteinExistence type="predicted"/>
<feature type="transmembrane region" description="Helical" evidence="1">
    <location>
        <begin position="39"/>
        <end position="56"/>
    </location>
</feature>
<feature type="domain" description="VanZ-like" evidence="2">
    <location>
        <begin position="27"/>
        <end position="105"/>
    </location>
</feature>
<dbReference type="Proteomes" id="UP000273778">
    <property type="component" value="Chromosome"/>
</dbReference>
<organism evidence="4 6">
    <name type="scientific">Shewanella psychromarinicola</name>
    <dbReference type="NCBI Taxonomy" id="2487742"/>
    <lineage>
        <taxon>Bacteria</taxon>
        <taxon>Pseudomonadati</taxon>
        <taxon>Pseudomonadota</taxon>
        <taxon>Gammaproteobacteria</taxon>
        <taxon>Alteromonadales</taxon>
        <taxon>Shewanellaceae</taxon>
        <taxon>Shewanella</taxon>
    </lineage>
</organism>
<feature type="transmembrane region" description="Helical" evidence="1">
    <location>
        <begin position="91"/>
        <end position="108"/>
    </location>
</feature>
<dbReference type="AlphaFoldDB" id="A0A3N4E4J3"/>
<dbReference type="NCBIfam" id="NF037970">
    <property type="entry name" value="vanZ_1"/>
    <property type="match status" value="1"/>
</dbReference>
<keyword evidence="5" id="KW-1185">Reference proteome</keyword>
<evidence type="ECO:0000313" key="4">
    <source>
        <dbReference type="EMBL" id="RPA33109.1"/>
    </source>
</evidence>
<reference evidence="6" key="2">
    <citation type="submission" date="2018-11" db="EMBL/GenBank/DDBJ databases">
        <title>Shewanella sp. R106.</title>
        <authorList>
            <person name="Hwang Y.J."/>
            <person name="Hwang C.Y."/>
        </authorList>
    </citation>
    <scope>NUCLEOTIDE SEQUENCE [LARGE SCALE GENOMIC DNA]</scope>
    <source>
        <strain evidence="6">R106</strain>
    </source>
</reference>
<name>A0A3N4E4J3_9GAMM</name>
<dbReference type="EMBL" id="CP034073">
    <property type="protein sequence ID" value="AZG35094.1"/>
    <property type="molecule type" value="Genomic_DNA"/>
</dbReference>